<dbReference type="InterPro" id="IPR000330">
    <property type="entry name" value="SNF2_N"/>
</dbReference>
<dbReference type="SUPFAM" id="SSF51294">
    <property type="entry name" value="Hedgehog/intein (Hint) domain"/>
    <property type="match status" value="1"/>
</dbReference>
<dbReference type="InterPro" id="IPR036844">
    <property type="entry name" value="Hint_dom_sf"/>
</dbReference>
<protein>
    <recommendedName>
        <fullName evidence="6">DEAD/DEAH box helicase</fullName>
    </recommendedName>
</protein>
<dbReference type="SUPFAM" id="SSF52540">
    <property type="entry name" value="P-loop containing nucleoside triphosphate hydrolases"/>
    <property type="match status" value="2"/>
</dbReference>
<organism evidence="4 5">
    <name type="scientific">Pseudaminobacter soli</name>
    <name type="common">ex Zhang et al. 2022</name>
    <dbReference type="NCBI Taxonomy" id="2831468"/>
    <lineage>
        <taxon>Bacteria</taxon>
        <taxon>Pseudomonadati</taxon>
        <taxon>Pseudomonadota</taxon>
        <taxon>Alphaproteobacteria</taxon>
        <taxon>Hyphomicrobiales</taxon>
        <taxon>Phyllobacteriaceae</taxon>
        <taxon>Pseudaminobacter</taxon>
    </lineage>
</organism>
<dbReference type="GO" id="GO:0016787">
    <property type="term" value="F:hydrolase activity"/>
    <property type="evidence" value="ECO:0007669"/>
    <property type="project" value="UniProtKB-KW"/>
</dbReference>
<dbReference type="Gene3D" id="3.40.50.300">
    <property type="entry name" value="P-loop containing nucleotide triphosphate hydrolases"/>
    <property type="match status" value="1"/>
</dbReference>
<evidence type="ECO:0000313" key="5">
    <source>
        <dbReference type="Proteomes" id="UP000680348"/>
    </source>
</evidence>
<dbReference type="InterPro" id="IPR003587">
    <property type="entry name" value="Hint_dom_N"/>
</dbReference>
<comment type="caution">
    <text evidence="4">The sequence shown here is derived from an EMBL/GenBank/DDBJ whole genome shotgun (WGS) entry which is preliminary data.</text>
</comment>
<proteinExistence type="predicted"/>
<dbReference type="GO" id="GO:0031297">
    <property type="term" value="P:replication fork processing"/>
    <property type="evidence" value="ECO:0007669"/>
    <property type="project" value="TreeGrafter"/>
</dbReference>
<dbReference type="Gene3D" id="3.40.50.10810">
    <property type="entry name" value="Tandem AAA-ATPase domain"/>
    <property type="match status" value="2"/>
</dbReference>
<keyword evidence="1" id="KW-0378">Hydrolase</keyword>
<dbReference type="SMART" id="SM00306">
    <property type="entry name" value="HintN"/>
    <property type="match status" value="1"/>
</dbReference>
<dbReference type="PROSITE" id="PS51194">
    <property type="entry name" value="HELICASE_CTER"/>
    <property type="match status" value="1"/>
</dbReference>
<dbReference type="Pfam" id="PF00176">
    <property type="entry name" value="SNF2-rel_dom"/>
    <property type="match status" value="2"/>
</dbReference>
<dbReference type="InterPro" id="IPR014001">
    <property type="entry name" value="Helicase_ATP-bd"/>
</dbReference>
<feature type="domain" description="Helicase C-terminal" evidence="3">
    <location>
        <begin position="625"/>
        <end position="768"/>
    </location>
</feature>
<evidence type="ECO:0000256" key="1">
    <source>
        <dbReference type="ARBA" id="ARBA00022801"/>
    </source>
</evidence>
<evidence type="ECO:0000313" key="4">
    <source>
        <dbReference type="EMBL" id="MBS3648743.1"/>
    </source>
</evidence>
<dbReference type="RefSeq" id="WP_188254307.1">
    <property type="nucleotide sequence ID" value="NZ_JABVCF010000004.1"/>
</dbReference>
<dbReference type="GO" id="GO:0006281">
    <property type="term" value="P:DNA repair"/>
    <property type="evidence" value="ECO:0007669"/>
    <property type="project" value="TreeGrafter"/>
</dbReference>
<dbReference type="InterPro" id="IPR049730">
    <property type="entry name" value="SNF2/RAD54-like_C"/>
</dbReference>
<dbReference type="SMART" id="SM00490">
    <property type="entry name" value="HELICc"/>
    <property type="match status" value="1"/>
</dbReference>
<feature type="domain" description="Helicase ATP-binding" evidence="2">
    <location>
        <begin position="301"/>
        <end position="476"/>
    </location>
</feature>
<dbReference type="InterPro" id="IPR027417">
    <property type="entry name" value="P-loop_NTPase"/>
</dbReference>
<reference evidence="4" key="1">
    <citation type="submission" date="2021-04" db="EMBL/GenBank/DDBJ databases">
        <title>Pseudaminobacter soli sp. nov., isolated from paddy soil contaminated by heavy metals.</title>
        <authorList>
            <person name="Zhang K."/>
        </authorList>
    </citation>
    <scope>NUCLEOTIDE SEQUENCE</scope>
    <source>
        <strain evidence="4">19-2017</strain>
    </source>
</reference>
<evidence type="ECO:0008006" key="6">
    <source>
        <dbReference type="Google" id="ProtNLM"/>
    </source>
</evidence>
<sequence length="768" mass="86681">MQVLIRPEGENYLDFQHNSIRYALRRKRTLIADQPGLGKGHPLTQLLPTPTGFRPVGDLREGDHVFGSDGSPNRIIKIHERGVLPVYRVMTSDGASVVVDGDHLWTVYDYVAGDFVTIGTTEIAARLLKGDQFDLPVVGKPVEFLAKTYEIEPRLAGAHLMRPCIEGYPVIDPLAYVDGSPGQRIAFLSAIIRNHGRVRGDMNIRLFIKHHNEPVADLIEAIVQITRSLGGLALVKKLPWHNRVDIYLPDDLWLSLVGYRPNVTRIHRRWKHFVPGIPPRSITQILPCGQEFVRCIEVEAPDRLYLTDQFILTHNTVSGIGFCNNLPEVRSVLIICLASHKIHWARAVEKWDIHGLSVGIAEGDFFPDTECVVINYDILHRHYEAIRAGTWDVLICDEAHYLQNELARRTVNVMGSYGKEIKVTEEFRDADNKYQREKKKRRFKEISAKRELYLTGTPIPNRVKNIWPLVRRCDPDGLGRNYRAFAYRYCGAYETAMGLDDNGATNLDELRKLMRDRFMVRHLKADVLKDLPPKTRQVIPLSSEGLVKKVAAEKSAVKALLAQYEAHLGIHKDMPDADIAELVMNARPQMFDDYAKTVDGSLDPDTPLNKLAIARAELALEKVPMIIEHVQSLMEQGEKVIVFAYHRAVIEALKKRWDNSAACIYGGTPTKHRQAEADRFQDDPDCNPFIGQYTAAGTGYTLTAARFVVCAELTWLPHELCQAEDRAHRFGQTDHVIAQHLVVQGSLDDSLLGKIVGKQEIIDQALDG</sequence>
<dbReference type="CDD" id="cd18793">
    <property type="entry name" value="SF2_C_SNF"/>
    <property type="match status" value="1"/>
</dbReference>
<evidence type="ECO:0000259" key="3">
    <source>
        <dbReference type="PROSITE" id="PS51194"/>
    </source>
</evidence>
<keyword evidence="5" id="KW-1185">Reference proteome</keyword>
<dbReference type="GO" id="GO:0005524">
    <property type="term" value="F:ATP binding"/>
    <property type="evidence" value="ECO:0007669"/>
    <property type="project" value="InterPro"/>
</dbReference>
<dbReference type="AlphaFoldDB" id="A0A942E068"/>
<dbReference type="InterPro" id="IPR001650">
    <property type="entry name" value="Helicase_C-like"/>
</dbReference>
<dbReference type="PROSITE" id="PS51192">
    <property type="entry name" value="HELICASE_ATP_BIND_1"/>
    <property type="match status" value="1"/>
</dbReference>
<dbReference type="PANTHER" id="PTHR45766">
    <property type="entry name" value="DNA ANNEALING HELICASE AND ENDONUCLEASE ZRANB3 FAMILY MEMBER"/>
    <property type="match status" value="1"/>
</dbReference>
<evidence type="ECO:0000259" key="2">
    <source>
        <dbReference type="PROSITE" id="PS51192"/>
    </source>
</evidence>
<dbReference type="GO" id="GO:0004386">
    <property type="term" value="F:helicase activity"/>
    <property type="evidence" value="ECO:0007669"/>
    <property type="project" value="UniProtKB-KW"/>
</dbReference>
<dbReference type="EMBL" id="JAGWCR010000004">
    <property type="protein sequence ID" value="MBS3648743.1"/>
    <property type="molecule type" value="Genomic_DNA"/>
</dbReference>
<dbReference type="Pfam" id="PF00271">
    <property type="entry name" value="Helicase_C"/>
    <property type="match status" value="1"/>
</dbReference>
<accession>A0A942E068</accession>
<dbReference type="PANTHER" id="PTHR45766:SF6">
    <property type="entry name" value="SWI_SNF-RELATED MATRIX-ASSOCIATED ACTIN-DEPENDENT REGULATOR OF CHROMATIN SUBFAMILY A-LIKE PROTEIN 1"/>
    <property type="match status" value="1"/>
</dbReference>
<gene>
    <name evidence="4" type="ORF">KEU06_08885</name>
</gene>
<dbReference type="Proteomes" id="UP000680348">
    <property type="component" value="Unassembled WGS sequence"/>
</dbReference>
<dbReference type="InterPro" id="IPR038718">
    <property type="entry name" value="SNF2-like_sf"/>
</dbReference>
<name>A0A942E068_9HYPH</name>